<dbReference type="AlphaFoldDB" id="M1WSA8"/>
<accession>M1WSA8</accession>
<evidence type="ECO:0000313" key="2">
    <source>
        <dbReference type="EMBL" id="CCH50074.1"/>
    </source>
</evidence>
<dbReference type="Pfam" id="PF25583">
    <property type="entry name" value="WCX"/>
    <property type="match status" value="1"/>
</dbReference>
<dbReference type="PANTHER" id="PTHR34580:SF1">
    <property type="entry name" value="PROTEIN PAFC"/>
    <property type="match status" value="1"/>
</dbReference>
<dbReference type="KEGG" id="dpi:BN4_20012"/>
<protein>
    <recommendedName>
        <fullName evidence="1">WCX domain-containing protein</fullName>
    </recommendedName>
</protein>
<name>M1WSA8_PSEP2</name>
<dbReference type="PANTHER" id="PTHR34580">
    <property type="match status" value="1"/>
</dbReference>
<proteinExistence type="predicted"/>
<dbReference type="OrthoDB" id="5417724at2"/>
<evidence type="ECO:0000259" key="1">
    <source>
        <dbReference type="Pfam" id="PF25583"/>
    </source>
</evidence>
<dbReference type="PATRIC" id="fig|879567.3.peg.3054"/>
<dbReference type="BioCyc" id="DPIE1322246:BN4_RS14295-MONOMER"/>
<dbReference type="RefSeq" id="WP_015416116.1">
    <property type="nucleotide sequence ID" value="NC_020409.1"/>
</dbReference>
<reference evidence="2 3" key="1">
    <citation type="journal article" date="2013" name="PLoS ONE">
        <title>The first genomic and proteomic characterization of a deep-sea sulfate reducer: insights into the piezophilic lifestyle of Desulfovibrio piezophilus.</title>
        <authorList>
            <person name="Pradel N."/>
            <person name="Ji B."/>
            <person name="Gimenez G."/>
            <person name="Talla E."/>
            <person name="Lenoble P."/>
            <person name="Garel M."/>
            <person name="Tamburini C."/>
            <person name="Fourquet P."/>
            <person name="Lebrun R."/>
            <person name="Bertin P."/>
            <person name="Denis Y."/>
            <person name="Pophillat M."/>
            <person name="Barbe V."/>
            <person name="Ollivier B."/>
            <person name="Dolla A."/>
        </authorList>
    </citation>
    <scope>NUCLEOTIDE SEQUENCE [LARGE SCALE GENOMIC DNA]</scope>
    <source>
        <strain evidence="3">DSM 10523 / SB164P1</strain>
    </source>
</reference>
<reference evidence="3" key="2">
    <citation type="journal article" date="2013" name="Stand. Genomic Sci.">
        <title>Complete genome sequence of Desulfocapsa sulfexigens, a marine deltaproteobacterium specialized in disproportionating inorganic sulfur compounds.</title>
        <authorList>
            <person name="Finster K.W."/>
            <person name="Kjeldsen K.U."/>
            <person name="Kube M."/>
            <person name="Reinhardt R."/>
            <person name="Mussmann M."/>
            <person name="Amann R."/>
            <person name="Schreiber L."/>
        </authorList>
    </citation>
    <scope>NUCLEOTIDE SEQUENCE [LARGE SCALE GENOMIC DNA]</scope>
    <source>
        <strain evidence="3">DSM 10523 / SB164P1</strain>
    </source>
</reference>
<dbReference type="InterPro" id="IPR051534">
    <property type="entry name" value="CBASS_pafABC_assoc_protein"/>
</dbReference>
<organism evidence="2 3">
    <name type="scientific">Pseudodesulfovibrio piezophilus (strain DSM 21447 / JCM 15486 / C1TLV30)</name>
    <name type="common">Desulfovibrio piezophilus</name>
    <dbReference type="NCBI Taxonomy" id="1322246"/>
    <lineage>
        <taxon>Bacteria</taxon>
        <taxon>Pseudomonadati</taxon>
        <taxon>Thermodesulfobacteriota</taxon>
        <taxon>Desulfovibrionia</taxon>
        <taxon>Desulfovibrionales</taxon>
        <taxon>Desulfovibrionaceae</taxon>
    </lineage>
</organism>
<dbReference type="eggNOG" id="COG2378">
    <property type="taxonomic scope" value="Bacteria"/>
</dbReference>
<dbReference type="HOGENOM" id="CLU_041141_4_3_7"/>
<evidence type="ECO:0000313" key="3">
    <source>
        <dbReference type="Proteomes" id="UP000011724"/>
    </source>
</evidence>
<feature type="domain" description="WCX" evidence="1">
    <location>
        <begin position="251"/>
        <end position="325"/>
    </location>
</feature>
<dbReference type="Proteomes" id="UP000011724">
    <property type="component" value="Chromosome"/>
</dbReference>
<keyword evidence="3" id="KW-1185">Reference proteome</keyword>
<sequence>MPPKKNQHAKPTQKAVTLFCQLMYTGKRHYLIDLARELDCSKQTIIRMMEDIDRSYSVRVEKGKEGKRTWYQIQTPRNRPKVALSEDEISHLLLCKEMVRHLLPQGLSKEVDETIHKTVALLPALDNRAQAFESLAGAILKGSIDYTPQEAIITTILNAIAGKDVCEIKYKALGQKEEKLHYFAPLKIKSYREALYVTGWKVDIRAKEAEPIYEMHLPIHRFTAAEPVRKKHSIQQQEKPHYFGFPECESFRVKVRLTPEAGRYVKERRWSSDQVVKDLDDGRYELEFTAQSETELLSWVLSFGANIEVLMPSHLRGKVLNELERTTNIYSGQEI</sequence>
<gene>
    <name evidence="2" type="ordered locus">BN4_20012</name>
</gene>
<dbReference type="EMBL" id="FO203427">
    <property type="protein sequence ID" value="CCH50074.1"/>
    <property type="molecule type" value="Genomic_DNA"/>
</dbReference>
<dbReference type="STRING" id="1322246.BN4_20012"/>
<dbReference type="InterPro" id="IPR057727">
    <property type="entry name" value="WCX_dom"/>
</dbReference>